<dbReference type="AlphaFoldDB" id="A0A1J8RCL8"/>
<organism evidence="2 3">
    <name type="scientific">Rhizopogon vesiculosus</name>
    <dbReference type="NCBI Taxonomy" id="180088"/>
    <lineage>
        <taxon>Eukaryota</taxon>
        <taxon>Fungi</taxon>
        <taxon>Dikarya</taxon>
        <taxon>Basidiomycota</taxon>
        <taxon>Agaricomycotina</taxon>
        <taxon>Agaricomycetes</taxon>
        <taxon>Agaricomycetidae</taxon>
        <taxon>Boletales</taxon>
        <taxon>Suillineae</taxon>
        <taxon>Rhizopogonaceae</taxon>
        <taxon>Rhizopogon</taxon>
    </lineage>
</organism>
<protein>
    <submittedName>
        <fullName evidence="2">Uncharacterized protein</fullName>
    </submittedName>
</protein>
<dbReference type="EMBL" id="LVVM01000993">
    <property type="protein sequence ID" value="OJA19514.1"/>
    <property type="molecule type" value="Genomic_DNA"/>
</dbReference>
<accession>A0A1J8RCL8</accession>
<evidence type="ECO:0000313" key="3">
    <source>
        <dbReference type="Proteomes" id="UP000183567"/>
    </source>
</evidence>
<feature type="region of interest" description="Disordered" evidence="1">
    <location>
        <begin position="153"/>
        <end position="172"/>
    </location>
</feature>
<keyword evidence="3" id="KW-1185">Reference proteome</keyword>
<sequence>MTTLTCAGPFVPTNIGVKACFCGKATVEDHEFCFCSPQCARADAMRALGEDDCHYRKVMRKACAQQASSGPAIHRHKSEYQLRRASRVSGISHRPSKPTHEKTLPTLAEVTSSILAREGKSEGGVVVSDAFVCDPRRPCESQNESVEPIATPPIATIPRSQGGPQRTLKRSLPSKAGLNKSIRNSVLAFFRKPTEKSPPLNVERNVPTIRKEPSVTAIAVEDMEEENEEEAAFWRMVNRTEDTSRLHQASPITATRRSGGIRRSASFANWNRPATNWKSFEEDSDTMKVVFQLRQVWNEMPDVVPNFDERSDEE</sequence>
<dbReference type="Proteomes" id="UP000183567">
    <property type="component" value="Unassembled WGS sequence"/>
</dbReference>
<proteinExistence type="predicted"/>
<reference evidence="2 3" key="1">
    <citation type="submission" date="2016-03" db="EMBL/GenBank/DDBJ databases">
        <title>Comparative genomics of the ectomycorrhizal sister species Rhizopogon vinicolor and Rhizopogon vesiculosus (Basidiomycota: Boletales) reveals a divergence of the mating type B locus.</title>
        <authorList>
            <person name="Mujic A.B."/>
            <person name="Kuo A."/>
            <person name="Tritt A."/>
            <person name="Lipzen A."/>
            <person name="Chen C."/>
            <person name="Johnson J."/>
            <person name="Sharma A."/>
            <person name="Barry K."/>
            <person name="Grigoriev I.V."/>
            <person name="Spatafora J.W."/>
        </authorList>
    </citation>
    <scope>NUCLEOTIDE SEQUENCE [LARGE SCALE GENOMIC DNA]</scope>
    <source>
        <strain evidence="2 3">AM-OR11-056</strain>
    </source>
</reference>
<evidence type="ECO:0000256" key="1">
    <source>
        <dbReference type="SAM" id="MobiDB-lite"/>
    </source>
</evidence>
<gene>
    <name evidence="2" type="ORF">AZE42_03199</name>
</gene>
<evidence type="ECO:0000313" key="2">
    <source>
        <dbReference type="EMBL" id="OJA19514.1"/>
    </source>
</evidence>
<dbReference type="OrthoDB" id="2626279at2759"/>
<name>A0A1J8RCL8_9AGAM</name>
<comment type="caution">
    <text evidence="2">The sequence shown here is derived from an EMBL/GenBank/DDBJ whole genome shotgun (WGS) entry which is preliminary data.</text>
</comment>